<evidence type="ECO:0000256" key="2">
    <source>
        <dbReference type="ARBA" id="ARBA00010341"/>
    </source>
</evidence>
<dbReference type="Gene3D" id="1.10.10.60">
    <property type="entry name" value="Homeodomain-like"/>
    <property type="match status" value="1"/>
</dbReference>
<feature type="compositionally biased region" description="Basic and acidic residues" evidence="8">
    <location>
        <begin position="242"/>
        <end position="257"/>
    </location>
</feature>
<reference evidence="10 11" key="1">
    <citation type="submission" date="2022-12" db="EMBL/GenBank/DDBJ databases">
        <title>Chromosome-level genome of Tegillarca granosa.</title>
        <authorList>
            <person name="Kim J."/>
        </authorList>
    </citation>
    <scope>NUCLEOTIDE SEQUENCE [LARGE SCALE GENOMIC DNA]</scope>
    <source>
        <strain evidence="10">Teg-2019</strain>
        <tissue evidence="10">Adductor muscle</tissue>
    </source>
</reference>
<dbReference type="EMBL" id="JARBDR010000923">
    <property type="protein sequence ID" value="KAJ8297665.1"/>
    <property type="molecule type" value="Genomic_DNA"/>
</dbReference>
<dbReference type="PANTHER" id="PTHR24332">
    <property type="entry name" value="HOMEOBOX PROTEIN CDX"/>
    <property type="match status" value="1"/>
</dbReference>
<dbReference type="SUPFAM" id="SSF46689">
    <property type="entry name" value="Homeodomain-like"/>
    <property type="match status" value="1"/>
</dbReference>
<evidence type="ECO:0000256" key="7">
    <source>
        <dbReference type="RuleBase" id="RU000682"/>
    </source>
</evidence>
<dbReference type="SMART" id="SM00389">
    <property type="entry name" value="HOX"/>
    <property type="match status" value="1"/>
</dbReference>
<dbReference type="InterPro" id="IPR000047">
    <property type="entry name" value="HTH_motif"/>
</dbReference>
<dbReference type="PRINTS" id="PR00024">
    <property type="entry name" value="HOMEOBOX"/>
</dbReference>
<feature type="region of interest" description="Disordered" evidence="8">
    <location>
        <begin position="113"/>
        <end position="162"/>
    </location>
</feature>
<dbReference type="InterPro" id="IPR020479">
    <property type="entry name" value="HD_metazoa"/>
</dbReference>
<evidence type="ECO:0000259" key="9">
    <source>
        <dbReference type="PROSITE" id="PS50071"/>
    </source>
</evidence>
<feature type="compositionally biased region" description="Polar residues" evidence="8">
    <location>
        <begin position="304"/>
        <end position="322"/>
    </location>
</feature>
<dbReference type="InterPro" id="IPR047152">
    <property type="entry name" value="Caudal_homeobox"/>
</dbReference>
<evidence type="ECO:0000256" key="5">
    <source>
        <dbReference type="ARBA" id="ARBA00023242"/>
    </source>
</evidence>
<dbReference type="PANTHER" id="PTHR24332:SF9">
    <property type="entry name" value="HOMEOTIC PROTEIN CAUDAL"/>
    <property type="match status" value="1"/>
</dbReference>
<feature type="DNA-binding region" description="Homeobox" evidence="6">
    <location>
        <begin position="181"/>
        <end position="240"/>
    </location>
</feature>
<feature type="domain" description="Homeobox" evidence="9">
    <location>
        <begin position="179"/>
        <end position="239"/>
    </location>
</feature>
<evidence type="ECO:0000256" key="3">
    <source>
        <dbReference type="ARBA" id="ARBA00023125"/>
    </source>
</evidence>
<gene>
    <name evidence="10" type="ORF">KUTeg_024196</name>
</gene>
<protein>
    <recommendedName>
        <fullName evidence="9">Homeobox domain-containing protein</fullName>
    </recommendedName>
</protein>
<evidence type="ECO:0000256" key="8">
    <source>
        <dbReference type="SAM" id="MobiDB-lite"/>
    </source>
</evidence>
<keyword evidence="5 6" id="KW-0539">Nucleus</keyword>
<feature type="compositionally biased region" description="Polar residues" evidence="8">
    <location>
        <begin position="113"/>
        <end position="126"/>
    </location>
</feature>
<dbReference type="InterPro" id="IPR009057">
    <property type="entry name" value="Homeodomain-like_sf"/>
</dbReference>
<organism evidence="10 11">
    <name type="scientific">Tegillarca granosa</name>
    <name type="common">Malaysian cockle</name>
    <name type="synonym">Anadara granosa</name>
    <dbReference type="NCBI Taxonomy" id="220873"/>
    <lineage>
        <taxon>Eukaryota</taxon>
        <taxon>Metazoa</taxon>
        <taxon>Spiralia</taxon>
        <taxon>Lophotrochozoa</taxon>
        <taxon>Mollusca</taxon>
        <taxon>Bivalvia</taxon>
        <taxon>Autobranchia</taxon>
        <taxon>Pteriomorphia</taxon>
        <taxon>Arcoida</taxon>
        <taxon>Arcoidea</taxon>
        <taxon>Arcidae</taxon>
        <taxon>Tegillarca</taxon>
    </lineage>
</organism>
<dbReference type="InterPro" id="IPR001356">
    <property type="entry name" value="HD"/>
</dbReference>
<feature type="region of interest" description="Disordered" evidence="8">
    <location>
        <begin position="235"/>
        <end position="262"/>
    </location>
</feature>
<keyword evidence="11" id="KW-1185">Reference proteome</keyword>
<dbReference type="InterPro" id="IPR017970">
    <property type="entry name" value="Homeobox_CS"/>
</dbReference>
<dbReference type="Proteomes" id="UP001217089">
    <property type="component" value="Unassembled WGS sequence"/>
</dbReference>
<comment type="subcellular location">
    <subcellularLocation>
        <location evidence="1 6 7">Nucleus</location>
    </subcellularLocation>
</comment>
<sequence length="344" mass="38550">MTMVMCNENNPGMYQARHSPPTNYNFTHFSGYMNPQGTQYPTQGQEYGQYPVDHGSFQQQCYMYGTSSRPGEEWMNYNMTPTTGSHSPQSSALGTYSYRTAAHNPMGLDYHQNSVNIPHGNQTLTVLGSPPPQSEGSPTTSTSSGGSCGSPTNKQLRPPFDWMKKTSYTATGATNGKTRTKDKYRVVYSDHQRLELEKEFHYSRYITIRRKAELAQNLALSERQVKIWFQNRRAKERKQNKKRDEAIGCKSESHGETSGHMSQMSLPVEHGQMGVPMVKPDPGEEYQSTTPMGSITPDHIKGHLQSTSLSVPPETSSYQQHSPLSVHSSVHIKMDPTNEIVTQS</sequence>
<evidence type="ECO:0000256" key="1">
    <source>
        <dbReference type="ARBA" id="ARBA00004123"/>
    </source>
</evidence>
<keyword evidence="4 6" id="KW-0371">Homeobox</keyword>
<comment type="caution">
    <text evidence="10">The sequence shown here is derived from an EMBL/GenBank/DDBJ whole genome shotgun (WGS) entry which is preliminary data.</text>
</comment>
<evidence type="ECO:0000256" key="6">
    <source>
        <dbReference type="PROSITE-ProRule" id="PRU00108"/>
    </source>
</evidence>
<dbReference type="Pfam" id="PF00046">
    <property type="entry name" value="Homeodomain"/>
    <property type="match status" value="1"/>
</dbReference>
<evidence type="ECO:0000313" key="10">
    <source>
        <dbReference type="EMBL" id="KAJ8297665.1"/>
    </source>
</evidence>
<keyword evidence="3 6" id="KW-0238">DNA-binding</keyword>
<dbReference type="CDD" id="cd00086">
    <property type="entry name" value="homeodomain"/>
    <property type="match status" value="1"/>
</dbReference>
<dbReference type="PROSITE" id="PS50071">
    <property type="entry name" value="HOMEOBOX_2"/>
    <property type="match status" value="1"/>
</dbReference>
<dbReference type="PROSITE" id="PS00027">
    <property type="entry name" value="HOMEOBOX_1"/>
    <property type="match status" value="1"/>
</dbReference>
<proteinExistence type="inferred from homology"/>
<dbReference type="PRINTS" id="PR00031">
    <property type="entry name" value="HTHREPRESSR"/>
</dbReference>
<feature type="region of interest" description="Disordered" evidence="8">
    <location>
        <begin position="282"/>
        <end position="322"/>
    </location>
</feature>
<evidence type="ECO:0000256" key="4">
    <source>
        <dbReference type="ARBA" id="ARBA00023155"/>
    </source>
</evidence>
<name>A0ABQ9DXP3_TEGGR</name>
<feature type="compositionally biased region" description="Low complexity" evidence="8">
    <location>
        <begin position="134"/>
        <end position="152"/>
    </location>
</feature>
<evidence type="ECO:0000313" key="11">
    <source>
        <dbReference type="Proteomes" id="UP001217089"/>
    </source>
</evidence>
<comment type="similarity">
    <text evidence="2">Belongs to the Caudal homeobox family.</text>
</comment>
<accession>A0ABQ9DXP3</accession>